<evidence type="ECO:0000313" key="2">
    <source>
        <dbReference type="EMBL" id="MCV9927432.1"/>
    </source>
</evidence>
<dbReference type="Gene3D" id="3.40.50.2000">
    <property type="entry name" value="Glycogen Phosphorylase B"/>
    <property type="match status" value="2"/>
</dbReference>
<dbReference type="EMBL" id="JAOZEW010000005">
    <property type="protein sequence ID" value="MCV9927432.1"/>
    <property type="molecule type" value="Genomic_DNA"/>
</dbReference>
<dbReference type="PANTHER" id="PTHR45947">
    <property type="entry name" value="SULFOQUINOVOSYL TRANSFERASE SQD2"/>
    <property type="match status" value="1"/>
</dbReference>
<dbReference type="SUPFAM" id="SSF53756">
    <property type="entry name" value="UDP-Glycosyltransferase/glycogen phosphorylase"/>
    <property type="match status" value="1"/>
</dbReference>
<evidence type="ECO:0000313" key="3">
    <source>
        <dbReference type="Proteomes" id="UP001151079"/>
    </source>
</evidence>
<comment type="caution">
    <text evidence="2">The sequence shown here is derived from an EMBL/GenBank/DDBJ whole genome shotgun (WGS) entry which is preliminary data.</text>
</comment>
<name>A0A9X3C5K7_9FLAO</name>
<gene>
    <name evidence="2" type="ORF">OIU83_07200</name>
</gene>
<organism evidence="2 3">
    <name type="scientific">Flavobacterium shii</name>
    <dbReference type="NCBI Taxonomy" id="2987687"/>
    <lineage>
        <taxon>Bacteria</taxon>
        <taxon>Pseudomonadati</taxon>
        <taxon>Bacteroidota</taxon>
        <taxon>Flavobacteriia</taxon>
        <taxon>Flavobacteriales</taxon>
        <taxon>Flavobacteriaceae</taxon>
        <taxon>Flavobacterium</taxon>
    </lineage>
</organism>
<feature type="domain" description="Glycosyl transferase family 1" evidence="1">
    <location>
        <begin position="185"/>
        <end position="353"/>
    </location>
</feature>
<dbReference type="InterPro" id="IPR001296">
    <property type="entry name" value="Glyco_trans_1"/>
</dbReference>
<dbReference type="AlphaFoldDB" id="A0A9X3C5K7"/>
<evidence type="ECO:0000259" key="1">
    <source>
        <dbReference type="Pfam" id="PF00534"/>
    </source>
</evidence>
<dbReference type="PANTHER" id="PTHR45947:SF3">
    <property type="entry name" value="SULFOQUINOVOSYL TRANSFERASE SQD2"/>
    <property type="match status" value="1"/>
</dbReference>
<proteinExistence type="predicted"/>
<sequence>MLTNRKLIIFSYDFPPSNGGIARLCQEIAVGMRLYYTSVTVLTRKKTGPNIPYNLNAVQVVELPTKRIVCELAAISYLSKLKDKNQYDILCGNWHPESFLSFISGFKNVFALGHGTEFLSGDSSFRKFIWLPYYGKLTLNKLKLIIANSNYTEKLIRQISDSGNAVALPLAVNHYFFMPLDKVSLKVDKLRLCTVSRIEHFKGHDFIANVIAKLPKEFRNKMEWNIAGTGPYLVDLIRLIKELGLENEVKFHGFVKDEDLPAFYSNNDLFILCSRENSKNTSVEGFGLVFLEAQSCGLPVIGTNTGGISDAIDNNNGGWLIKQDDEFELKNLLVNFLHDRSVLTNMGLKARERIVKYCTWEIYCAKLSELLNL</sequence>
<dbReference type="Proteomes" id="UP001151079">
    <property type="component" value="Unassembled WGS sequence"/>
</dbReference>
<dbReference type="InterPro" id="IPR050194">
    <property type="entry name" value="Glycosyltransferase_grp1"/>
</dbReference>
<accession>A0A9X3C5K7</accession>
<keyword evidence="3" id="KW-1185">Reference proteome</keyword>
<dbReference type="CDD" id="cd03801">
    <property type="entry name" value="GT4_PimA-like"/>
    <property type="match status" value="1"/>
</dbReference>
<dbReference type="RefSeq" id="WP_264205570.1">
    <property type="nucleotide sequence ID" value="NZ_JAOZEW010000005.1"/>
</dbReference>
<dbReference type="Pfam" id="PF00534">
    <property type="entry name" value="Glycos_transf_1"/>
    <property type="match status" value="1"/>
</dbReference>
<protein>
    <submittedName>
        <fullName evidence="2">Glycosyltransferase family 4 protein</fullName>
    </submittedName>
</protein>
<reference evidence="2" key="1">
    <citation type="submission" date="2022-10" db="EMBL/GenBank/DDBJ databases">
        <title>Two novel species of Flavobacterium.</title>
        <authorList>
            <person name="Liu Q."/>
            <person name="Xin Y.-H."/>
        </authorList>
    </citation>
    <scope>NUCLEOTIDE SEQUENCE</scope>
    <source>
        <strain evidence="2">LS1R49</strain>
    </source>
</reference>
<dbReference type="GO" id="GO:0016757">
    <property type="term" value="F:glycosyltransferase activity"/>
    <property type="evidence" value="ECO:0007669"/>
    <property type="project" value="InterPro"/>
</dbReference>